<feature type="region of interest" description="Disordered" evidence="1">
    <location>
        <begin position="448"/>
        <end position="491"/>
    </location>
</feature>
<dbReference type="InterPro" id="IPR043910">
    <property type="entry name" value="DUF5767"/>
</dbReference>
<sequence length="491" mass="56674">MSGNKSYIDEDIISDLIESRIEDGEFNNITKNVESISKLSPNKLIEMGEPLPTEKTDELWYLVANPEKIKEDIIPYNQPHDTSEQSGNKQDIPEQQENHHYVDTPNHGYSTQPTNTPYAQPRTPPESDDDDTGEALRLKKLDMLRKLLELHEKGVKLSKNYNMTDDYKSMKYEYEMHRGIRDKRSTVAFIEQIIVGGCGLLERGNESFNPFDFQLTGWSESINNDVHRGNYSDVLGDIYERHFKSGKPTSPFVKLFGMLVLSAVTYHFIHGKINGGGGGRDGGQSLLDSDPELVERLRKEAQADHDEANKKMIDMQMLREQEIQYLRQQQNIQQQNIRQPNMQQPNMQQPNMQQPNMTEYQKMAERLRMELNNTRSDSRSAYPESQPNQRIMRQPSAMSGNFTSPDFYKSEIIRQQEEQLARKRINLEDTPSHSGDVESSINPGIEAILNSHQNNNNDSKDSNGYNKSSKRSRPRRRRKKTNFKINTDLQQ</sequence>
<feature type="compositionally biased region" description="Polar residues" evidence="1">
    <location>
        <begin position="450"/>
        <end position="466"/>
    </location>
</feature>
<feature type="compositionally biased region" description="Basic residues" evidence="1">
    <location>
        <begin position="468"/>
        <end position="482"/>
    </location>
</feature>
<feature type="compositionally biased region" description="Polar residues" evidence="1">
    <location>
        <begin position="84"/>
        <end position="95"/>
    </location>
</feature>
<organism evidence="2">
    <name type="scientific">Mimivirus LCMiAC01</name>
    <dbReference type="NCBI Taxonomy" id="2506608"/>
    <lineage>
        <taxon>Viruses</taxon>
        <taxon>Varidnaviria</taxon>
        <taxon>Bamfordvirae</taxon>
        <taxon>Nucleocytoviricota</taxon>
        <taxon>Megaviricetes</taxon>
        <taxon>Imitervirales</taxon>
        <taxon>Mimiviridae</taxon>
        <taxon>Klosneuvirinae</taxon>
    </lineage>
</organism>
<dbReference type="EMBL" id="MK500388">
    <property type="protein sequence ID" value="QBK88357.1"/>
    <property type="molecule type" value="Genomic_DNA"/>
</dbReference>
<feature type="region of interest" description="Disordered" evidence="1">
    <location>
        <begin position="72"/>
        <end position="133"/>
    </location>
</feature>
<accession>A0A481YZW7</accession>
<dbReference type="Pfam" id="PF19071">
    <property type="entry name" value="DUF5767"/>
    <property type="match status" value="1"/>
</dbReference>
<feature type="compositionally biased region" description="Polar residues" evidence="1">
    <location>
        <begin position="107"/>
        <end position="118"/>
    </location>
</feature>
<evidence type="ECO:0000313" key="2">
    <source>
        <dbReference type="EMBL" id="QBK88357.1"/>
    </source>
</evidence>
<gene>
    <name evidence="2" type="ORF">LCMiAC01_00210</name>
</gene>
<feature type="region of interest" description="Disordered" evidence="1">
    <location>
        <begin position="372"/>
        <end position="405"/>
    </location>
</feature>
<proteinExistence type="predicted"/>
<reference evidence="2" key="1">
    <citation type="journal article" date="2019" name="MBio">
        <title>Virus Genomes from Deep Sea Sediments Expand the Ocean Megavirome and Support Independent Origins of Viral Gigantism.</title>
        <authorList>
            <person name="Backstrom D."/>
            <person name="Yutin N."/>
            <person name="Jorgensen S.L."/>
            <person name="Dharamshi J."/>
            <person name="Homa F."/>
            <person name="Zaremba-Niedwiedzka K."/>
            <person name="Spang A."/>
            <person name="Wolf Y.I."/>
            <person name="Koonin E.V."/>
            <person name="Ettema T.J."/>
        </authorList>
    </citation>
    <scope>NUCLEOTIDE SEQUENCE</scope>
</reference>
<evidence type="ECO:0000256" key="1">
    <source>
        <dbReference type="SAM" id="MobiDB-lite"/>
    </source>
</evidence>
<name>A0A481YZW7_9VIRU</name>
<feature type="compositionally biased region" description="Polar residues" evidence="1">
    <location>
        <begin position="383"/>
        <end position="404"/>
    </location>
</feature>
<protein>
    <submittedName>
        <fullName evidence="2">Uncharacterized protein</fullName>
    </submittedName>
</protein>